<dbReference type="EC" id="6.3.4.21" evidence="3 7"/>
<dbReference type="NCBIfam" id="TIGR01514">
    <property type="entry name" value="NAPRTase"/>
    <property type="match status" value="1"/>
</dbReference>
<comment type="catalytic activity">
    <reaction evidence="7 8">
        <text>5-phospho-alpha-D-ribose 1-diphosphate + nicotinate + ATP + H2O = nicotinate beta-D-ribonucleotide + ADP + phosphate + diphosphate</text>
        <dbReference type="Rhea" id="RHEA:36163"/>
        <dbReference type="ChEBI" id="CHEBI:15377"/>
        <dbReference type="ChEBI" id="CHEBI:30616"/>
        <dbReference type="ChEBI" id="CHEBI:32544"/>
        <dbReference type="ChEBI" id="CHEBI:33019"/>
        <dbReference type="ChEBI" id="CHEBI:43474"/>
        <dbReference type="ChEBI" id="CHEBI:57502"/>
        <dbReference type="ChEBI" id="CHEBI:58017"/>
        <dbReference type="ChEBI" id="CHEBI:456216"/>
        <dbReference type="EC" id="6.3.4.21"/>
    </reaction>
</comment>
<comment type="PTM">
    <text evidence="7 8">Transiently phosphorylated on a His residue during the reaction cycle. Phosphorylation strongly increases the affinity for substrates and increases the rate of nicotinate D-ribonucleotide production. Dephosphorylation regenerates the low-affinity form of the enzyme, leading to product release.</text>
</comment>
<evidence type="ECO:0000256" key="3">
    <source>
        <dbReference type="ARBA" id="ARBA00013236"/>
    </source>
</evidence>
<dbReference type="GO" id="GO:0016757">
    <property type="term" value="F:glycosyltransferase activity"/>
    <property type="evidence" value="ECO:0007669"/>
    <property type="project" value="UniProtKB-KW"/>
</dbReference>
<keyword evidence="5 7" id="KW-0436">Ligase</keyword>
<dbReference type="EMBL" id="CAJPUY010000015">
    <property type="protein sequence ID" value="CAG2149720.1"/>
    <property type="molecule type" value="Genomic_DNA"/>
</dbReference>
<evidence type="ECO:0000259" key="10">
    <source>
        <dbReference type="Pfam" id="PF17767"/>
    </source>
</evidence>
<keyword evidence="11" id="KW-0328">Glycosyltransferase</keyword>
<comment type="caution">
    <text evidence="11">The sequence shown here is derived from an EMBL/GenBank/DDBJ whole genome shotgun (WGS) entry which is preliminary data.</text>
</comment>
<sequence>MIIPSLLDTDLYKFTMMQVVLHHFPQAQVEYRFKCRNAGVDLTPYIEEIRAEVAQLCSLRFTEEELAYLRGMRFIKSDFVDFLALFHLNQKYVSIEPAPQGNGEIEIAIRGPWLHTILFEVPLLAIVNEVYFRRTQPRPDLAEGRRRLEQKLALLQAHEYRDCVIADYGTRRRFSRDWQEEVLLEIRNTLGPQLAGTSNVHFARLHNMVPLGTMAHEYVQACQALGPRLRDSQVFALENWAREYRGDLGIALSDTYGFDAFLRDFDLYFCKLFDGVRHDSGDPLLWGERMLAHYAANRVDPLGKTLIFSDSLDIPRVIELYERFHGRCRLAFGVGTNLTNDLGYTPLQIVIKMVRCNGQPVAKLSDTPEKTMCDDPGYLAYLRQVFEVRAPA</sequence>
<comment type="pathway">
    <text evidence="1 7 8">Cofactor biosynthesis; NAD(+) biosynthesis; nicotinate D-ribonucleotide from nicotinate: step 1/1.</text>
</comment>
<evidence type="ECO:0000256" key="5">
    <source>
        <dbReference type="ARBA" id="ARBA00022598"/>
    </source>
</evidence>
<evidence type="ECO:0000256" key="4">
    <source>
        <dbReference type="ARBA" id="ARBA00022553"/>
    </source>
</evidence>
<dbReference type="SUPFAM" id="SSF54675">
    <property type="entry name" value="Nicotinate/Quinolinate PRTase N-terminal domain-like"/>
    <property type="match status" value="1"/>
</dbReference>
<evidence type="ECO:0000256" key="6">
    <source>
        <dbReference type="ARBA" id="ARBA00022642"/>
    </source>
</evidence>
<dbReference type="GO" id="GO:0034355">
    <property type="term" value="P:NAD+ biosynthetic process via the salvage pathway"/>
    <property type="evidence" value="ECO:0007669"/>
    <property type="project" value="TreeGrafter"/>
</dbReference>
<dbReference type="GO" id="GO:0004516">
    <property type="term" value="F:nicotinate phosphoribosyltransferase activity"/>
    <property type="evidence" value="ECO:0007669"/>
    <property type="project" value="UniProtKB-UniRule"/>
</dbReference>
<gene>
    <name evidence="11" type="primary">pncB2</name>
    <name evidence="7" type="synonym">pncB</name>
    <name evidence="11" type="ORF">LMG31506_04085</name>
</gene>
<dbReference type="AlphaFoldDB" id="A0A916IXE0"/>
<dbReference type="Gene3D" id="3.20.140.10">
    <property type="entry name" value="nicotinate phosphoribosyltransferase"/>
    <property type="match status" value="1"/>
</dbReference>
<reference evidence="11" key="1">
    <citation type="submission" date="2021-03" db="EMBL/GenBank/DDBJ databases">
        <authorList>
            <person name="Peeters C."/>
        </authorList>
    </citation>
    <scope>NUCLEOTIDE SEQUENCE</scope>
    <source>
        <strain evidence="11">LMG 31506</strain>
    </source>
</reference>
<dbReference type="PIRSF" id="PIRSF000484">
    <property type="entry name" value="NAPRT"/>
    <property type="match status" value="1"/>
</dbReference>
<proteinExistence type="inferred from homology"/>
<evidence type="ECO:0000256" key="8">
    <source>
        <dbReference type="RuleBase" id="RU003838"/>
    </source>
</evidence>
<dbReference type="Proteomes" id="UP000672934">
    <property type="component" value="Unassembled WGS sequence"/>
</dbReference>
<evidence type="ECO:0000256" key="1">
    <source>
        <dbReference type="ARBA" id="ARBA00004952"/>
    </source>
</evidence>
<name>A0A916IXE0_9BURK</name>
<dbReference type="PANTHER" id="PTHR11098">
    <property type="entry name" value="NICOTINATE PHOSPHORIBOSYLTRANSFERASE"/>
    <property type="match status" value="1"/>
</dbReference>
<protein>
    <recommendedName>
        <fullName evidence="3 7">Nicotinate phosphoribosyltransferase</fullName>
        <shortName evidence="7">NAPRTase</shortName>
        <ecNumber evidence="3 7">6.3.4.21</ecNumber>
    </recommendedName>
</protein>
<dbReference type="NCBIfam" id="NF003704">
    <property type="entry name" value="PRK05321.1"/>
    <property type="match status" value="1"/>
</dbReference>
<dbReference type="InterPro" id="IPR007229">
    <property type="entry name" value="Nic_PRibTrfase-Fam"/>
</dbReference>
<evidence type="ECO:0000256" key="7">
    <source>
        <dbReference type="HAMAP-Rule" id="MF_00570"/>
    </source>
</evidence>
<dbReference type="InterPro" id="IPR041525">
    <property type="entry name" value="N/Namide_PRibTrfase"/>
</dbReference>
<evidence type="ECO:0000313" key="11">
    <source>
        <dbReference type="EMBL" id="CAG2149720.1"/>
    </source>
</evidence>
<evidence type="ECO:0000256" key="2">
    <source>
        <dbReference type="ARBA" id="ARBA00010897"/>
    </source>
</evidence>
<dbReference type="InterPro" id="IPR036068">
    <property type="entry name" value="Nicotinate_pribotase-like_C"/>
</dbReference>
<feature type="modified residue" description="Phosphohistidine; by autocatalysis" evidence="7">
    <location>
        <position position="216"/>
    </location>
</feature>
<keyword evidence="6 7" id="KW-0662">Pyridine nucleotide biosynthesis</keyword>
<organism evidence="11 12">
    <name type="scientific">Cupriavidus yeoncheonensis</name>
    <dbReference type="NCBI Taxonomy" id="1462994"/>
    <lineage>
        <taxon>Bacteria</taxon>
        <taxon>Pseudomonadati</taxon>
        <taxon>Pseudomonadota</taxon>
        <taxon>Betaproteobacteria</taxon>
        <taxon>Burkholderiales</taxon>
        <taxon>Burkholderiaceae</taxon>
        <taxon>Cupriavidus</taxon>
    </lineage>
</organism>
<comment type="similarity">
    <text evidence="2 7 8">Belongs to the NAPRTase family.</text>
</comment>
<accession>A0A916IXE0</accession>
<comment type="function">
    <text evidence="7 8">Catalyzes the synthesis of beta-nicotinate D-ribonucleotide from nicotinate and 5-phospho-D-ribose 1-phosphate at the expense of ATP.</text>
</comment>
<dbReference type="Pfam" id="PF04095">
    <property type="entry name" value="NAPRTase"/>
    <property type="match status" value="1"/>
</dbReference>
<keyword evidence="12" id="KW-1185">Reference proteome</keyword>
<evidence type="ECO:0000259" key="9">
    <source>
        <dbReference type="Pfam" id="PF04095"/>
    </source>
</evidence>
<dbReference type="RefSeq" id="WP_211949002.1">
    <property type="nucleotide sequence ID" value="NZ_CAJPUY010000015.1"/>
</dbReference>
<evidence type="ECO:0000313" key="12">
    <source>
        <dbReference type="Proteomes" id="UP000672934"/>
    </source>
</evidence>
<dbReference type="GO" id="GO:0005829">
    <property type="term" value="C:cytosol"/>
    <property type="evidence" value="ECO:0007669"/>
    <property type="project" value="TreeGrafter"/>
</dbReference>
<dbReference type="SUPFAM" id="SSF51690">
    <property type="entry name" value="Nicotinate/Quinolinate PRTase C-terminal domain-like"/>
    <property type="match status" value="1"/>
</dbReference>
<dbReference type="InterPro" id="IPR040727">
    <property type="entry name" value="NAPRTase_N"/>
</dbReference>
<feature type="domain" description="Nicotinate/nicotinamide phosphoribosyltransferase" evidence="9">
    <location>
        <begin position="165"/>
        <end position="388"/>
    </location>
</feature>
<feature type="domain" description="Nicotinate phosphoribosyltransferase N-terminal" evidence="10">
    <location>
        <begin position="7"/>
        <end position="128"/>
    </location>
</feature>
<dbReference type="PANTHER" id="PTHR11098:SF1">
    <property type="entry name" value="NICOTINATE PHOSPHORIBOSYLTRANSFERASE"/>
    <property type="match status" value="1"/>
</dbReference>
<keyword evidence="11" id="KW-0808">Transferase</keyword>
<dbReference type="Pfam" id="PF17767">
    <property type="entry name" value="NAPRTase_N"/>
    <property type="match status" value="1"/>
</dbReference>
<keyword evidence="4 7" id="KW-0597">Phosphoprotein</keyword>
<dbReference type="InterPro" id="IPR006406">
    <property type="entry name" value="Nic_PRibTrfase"/>
</dbReference>
<dbReference type="HAMAP" id="MF_00570">
    <property type="entry name" value="NAPRTase"/>
    <property type="match status" value="1"/>
</dbReference>
<dbReference type="CDD" id="cd01401">
    <property type="entry name" value="PncB_like"/>
    <property type="match status" value="1"/>
</dbReference>